<dbReference type="PANTHER" id="PTHR30204:SF94">
    <property type="entry name" value="HEAVY METAL-DEPENDENT TRANSCRIPTIONAL REGULATOR HI_0293-RELATED"/>
    <property type="match status" value="1"/>
</dbReference>
<dbReference type="PRINTS" id="PR00040">
    <property type="entry name" value="HTHMERR"/>
</dbReference>
<dbReference type="InterPro" id="IPR047057">
    <property type="entry name" value="MerR_fam"/>
</dbReference>
<comment type="caution">
    <text evidence="10">The sequence shown here is derived from an EMBL/GenBank/DDBJ whole genome shotgun (WGS) entry which is preliminary data.</text>
</comment>
<gene>
    <name evidence="10" type="ORF">E9934_06545</name>
</gene>
<dbReference type="GO" id="GO:0003700">
    <property type="term" value="F:DNA-binding transcription factor activity"/>
    <property type="evidence" value="ECO:0007669"/>
    <property type="project" value="InterPro"/>
</dbReference>
<evidence type="ECO:0000256" key="6">
    <source>
        <dbReference type="ARBA" id="ARBA00023163"/>
    </source>
</evidence>
<sequence length="141" mass="15717">MRSSELAQRASVNTETLRYYERRGLLQPPPRTPGGYRDYPPAAVELLRFIKRAQELGFTLDEVEELLHLNAGGPDSCDAARELAQSRRADLETRIVDLQRMHDSLTDLIATCELPAADRACALLDAIAKPTPHQRPGADHD</sequence>
<evidence type="ECO:0000313" key="10">
    <source>
        <dbReference type="EMBL" id="THV15992.1"/>
    </source>
</evidence>
<dbReference type="InterPro" id="IPR009061">
    <property type="entry name" value="DNA-bd_dom_put_sf"/>
</dbReference>
<comment type="function">
    <text evidence="7">Mediates the mercuric-dependent induction of mercury resistance operon. In the absence of mercury MerR represses transcription by binding tightly to the mer operator region; when mercury is present the dimeric complex binds a single ion and becomes a potent transcriptional activator, while remaining bound to the mer site.</text>
</comment>
<proteinExistence type="predicted"/>
<evidence type="ECO:0000259" key="9">
    <source>
        <dbReference type="PROSITE" id="PS50937"/>
    </source>
</evidence>
<dbReference type="EMBL" id="STGW01000003">
    <property type="protein sequence ID" value="THV15992.1"/>
    <property type="molecule type" value="Genomic_DNA"/>
</dbReference>
<keyword evidence="8" id="KW-0175">Coiled coil</keyword>
<evidence type="ECO:0000256" key="2">
    <source>
        <dbReference type="ARBA" id="ARBA00022466"/>
    </source>
</evidence>
<evidence type="ECO:0000256" key="5">
    <source>
        <dbReference type="ARBA" id="ARBA00023125"/>
    </source>
</evidence>
<dbReference type="PROSITE" id="PS50937">
    <property type="entry name" value="HTH_MERR_2"/>
    <property type="match status" value="1"/>
</dbReference>
<evidence type="ECO:0000256" key="7">
    <source>
        <dbReference type="ARBA" id="ARBA00024874"/>
    </source>
</evidence>
<dbReference type="SMART" id="SM00422">
    <property type="entry name" value="HTH_MERR"/>
    <property type="match status" value="1"/>
</dbReference>
<dbReference type="GO" id="GO:0045340">
    <property type="term" value="F:mercury ion binding"/>
    <property type="evidence" value="ECO:0007669"/>
    <property type="project" value="InterPro"/>
</dbReference>
<keyword evidence="2" id="KW-0475">Mercuric resistance</keyword>
<dbReference type="Gene3D" id="1.10.1660.10">
    <property type="match status" value="1"/>
</dbReference>
<dbReference type="CDD" id="cd04783">
    <property type="entry name" value="HTH_MerR1"/>
    <property type="match status" value="1"/>
</dbReference>
<dbReference type="GO" id="GO:0046689">
    <property type="term" value="P:response to mercury ion"/>
    <property type="evidence" value="ECO:0007669"/>
    <property type="project" value="UniProtKB-KW"/>
</dbReference>
<dbReference type="GO" id="GO:0003677">
    <property type="term" value="F:DNA binding"/>
    <property type="evidence" value="ECO:0007669"/>
    <property type="project" value="UniProtKB-KW"/>
</dbReference>
<dbReference type="AlphaFoldDB" id="A0A4S8NJ43"/>
<dbReference type="OrthoDB" id="9802039at2"/>
<evidence type="ECO:0000256" key="8">
    <source>
        <dbReference type="SAM" id="Coils"/>
    </source>
</evidence>
<feature type="domain" description="HTH merR-type" evidence="9">
    <location>
        <begin position="1"/>
        <end position="69"/>
    </location>
</feature>
<name>A0A4S8NJ43_9ACTN</name>
<reference evidence="10 11" key="1">
    <citation type="journal article" date="2009" name="Int. J. Syst. Evol. Microbiol.">
        <title>Nocardioides caeni sp. nov., isolated from wastewater.</title>
        <authorList>
            <person name="Yoon J.H."/>
            <person name="Kang S.J."/>
            <person name="Park S."/>
            <person name="Kim W."/>
            <person name="Oh T.K."/>
        </authorList>
    </citation>
    <scope>NUCLEOTIDE SEQUENCE [LARGE SCALE GENOMIC DNA]</scope>
    <source>
        <strain evidence="10 11">DSM 23134</strain>
    </source>
</reference>
<dbReference type="SUPFAM" id="SSF46955">
    <property type="entry name" value="Putative DNA-binding domain"/>
    <property type="match status" value="1"/>
</dbReference>
<evidence type="ECO:0000256" key="4">
    <source>
        <dbReference type="ARBA" id="ARBA00023015"/>
    </source>
</evidence>
<dbReference type="InterPro" id="IPR011794">
    <property type="entry name" value="MerR"/>
</dbReference>
<feature type="coiled-coil region" evidence="8">
    <location>
        <begin position="81"/>
        <end position="108"/>
    </location>
</feature>
<dbReference type="Proteomes" id="UP000307087">
    <property type="component" value="Unassembled WGS sequence"/>
</dbReference>
<keyword evidence="4" id="KW-0805">Transcription regulation</keyword>
<accession>A0A4S8NJ43</accession>
<dbReference type="Pfam" id="PF13411">
    <property type="entry name" value="MerR_1"/>
    <property type="match status" value="1"/>
</dbReference>
<keyword evidence="6" id="KW-0804">Transcription</keyword>
<evidence type="ECO:0000313" key="11">
    <source>
        <dbReference type="Proteomes" id="UP000307087"/>
    </source>
</evidence>
<protein>
    <recommendedName>
        <fullName evidence="1">Mercuric resistance operon regulatory protein</fullName>
    </recommendedName>
</protein>
<organism evidence="10 11">
    <name type="scientific">Nocardioides caeni</name>
    <dbReference type="NCBI Taxonomy" id="574700"/>
    <lineage>
        <taxon>Bacteria</taxon>
        <taxon>Bacillati</taxon>
        <taxon>Actinomycetota</taxon>
        <taxon>Actinomycetes</taxon>
        <taxon>Propionibacteriales</taxon>
        <taxon>Nocardioidaceae</taxon>
        <taxon>Nocardioides</taxon>
    </lineage>
</organism>
<keyword evidence="3" id="KW-0476">Mercury</keyword>
<dbReference type="InterPro" id="IPR000551">
    <property type="entry name" value="MerR-type_HTH_dom"/>
</dbReference>
<dbReference type="PROSITE" id="PS00552">
    <property type="entry name" value="HTH_MERR_1"/>
    <property type="match status" value="1"/>
</dbReference>
<dbReference type="RefSeq" id="WP_136562087.1">
    <property type="nucleotide sequence ID" value="NZ_BAABLS010000010.1"/>
</dbReference>
<dbReference type="PANTHER" id="PTHR30204">
    <property type="entry name" value="REDOX-CYCLING DRUG-SENSING TRANSCRIPTIONAL ACTIVATOR SOXR"/>
    <property type="match status" value="1"/>
</dbReference>
<keyword evidence="5" id="KW-0238">DNA-binding</keyword>
<evidence type="ECO:0000256" key="1">
    <source>
        <dbReference type="ARBA" id="ARBA00017146"/>
    </source>
</evidence>
<evidence type="ECO:0000256" key="3">
    <source>
        <dbReference type="ARBA" id="ARBA00022914"/>
    </source>
</evidence>
<keyword evidence="11" id="KW-1185">Reference proteome</keyword>